<evidence type="ECO:0000256" key="7">
    <source>
        <dbReference type="PROSITE-ProRule" id="PRU00169"/>
    </source>
</evidence>
<evidence type="ECO:0000256" key="3">
    <source>
        <dbReference type="ARBA" id="ARBA00023012"/>
    </source>
</evidence>
<evidence type="ECO:0000256" key="2">
    <source>
        <dbReference type="ARBA" id="ARBA00022490"/>
    </source>
</evidence>
<feature type="domain" description="HTH LytTR-type" evidence="9">
    <location>
        <begin position="141"/>
        <end position="243"/>
    </location>
</feature>
<proteinExistence type="predicted"/>
<evidence type="ECO:0000313" key="10">
    <source>
        <dbReference type="EMBL" id="SHI74756.1"/>
    </source>
</evidence>
<evidence type="ECO:0000259" key="8">
    <source>
        <dbReference type="PROSITE" id="PS50110"/>
    </source>
</evidence>
<keyword evidence="3" id="KW-0902">Two-component regulatory system</keyword>
<dbReference type="Pfam" id="PF04397">
    <property type="entry name" value="LytTR"/>
    <property type="match status" value="1"/>
</dbReference>
<dbReference type="InterPro" id="IPR046947">
    <property type="entry name" value="LytR-like"/>
</dbReference>
<dbReference type="SUPFAM" id="SSF52172">
    <property type="entry name" value="CheY-like"/>
    <property type="match status" value="1"/>
</dbReference>
<keyword evidence="11" id="KW-1185">Reference proteome</keyword>
<protein>
    <recommendedName>
        <fullName evidence="1">Stage 0 sporulation protein A homolog</fullName>
    </recommendedName>
</protein>
<dbReference type="STRING" id="1122184.SAMN02745176_01201"/>
<dbReference type="EMBL" id="FQZS01000007">
    <property type="protein sequence ID" value="SHI74756.1"/>
    <property type="molecule type" value="Genomic_DNA"/>
</dbReference>
<feature type="domain" description="Response regulatory" evidence="8">
    <location>
        <begin position="4"/>
        <end position="122"/>
    </location>
</feature>
<reference evidence="10 11" key="1">
    <citation type="submission" date="2016-11" db="EMBL/GenBank/DDBJ databases">
        <authorList>
            <person name="Jaros S."/>
            <person name="Januszkiewicz K."/>
            <person name="Wedrychowicz H."/>
        </authorList>
    </citation>
    <scope>NUCLEOTIDE SEQUENCE [LARGE SCALE GENOMIC DNA]</scope>
    <source>
        <strain evidence="10 11">DSM 19022</strain>
    </source>
</reference>
<dbReference type="Proteomes" id="UP000184442">
    <property type="component" value="Unassembled WGS sequence"/>
</dbReference>
<keyword evidence="4" id="KW-0010">Activator</keyword>
<accession>A0A1M6DNF0</accession>
<dbReference type="GO" id="GO:0000156">
    <property type="term" value="F:phosphorelay response regulator activity"/>
    <property type="evidence" value="ECO:0007669"/>
    <property type="project" value="InterPro"/>
</dbReference>
<comment type="function">
    <text evidence="5">May play the central regulatory role in sporulation. It may be an element of the effector pathway responsible for the activation of sporulation genes in response to nutritional stress. Spo0A may act in concert with spo0H (a sigma factor) to control the expression of some genes that are critical to the sporulation process.</text>
</comment>
<evidence type="ECO:0000256" key="1">
    <source>
        <dbReference type="ARBA" id="ARBA00018672"/>
    </source>
</evidence>
<dbReference type="Gene3D" id="2.40.50.1020">
    <property type="entry name" value="LytTr DNA-binding domain"/>
    <property type="match status" value="1"/>
</dbReference>
<name>A0A1M6DNF0_9FIRM</name>
<dbReference type="Pfam" id="PF00072">
    <property type="entry name" value="Response_reg"/>
    <property type="match status" value="1"/>
</dbReference>
<dbReference type="PANTHER" id="PTHR37299:SF3">
    <property type="entry name" value="STAGE 0 SPORULATION PROTEIN A HOMOLOG"/>
    <property type="match status" value="1"/>
</dbReference>
<evidence type="ECO:0000313" key="11">
    <source>
        <dbReference type="Proteomes" id="UP000184442"/>
    </source>
</evidence>
<dbReference type="PROSITE" id="PS50110">
    <property type="entry name" value="RESPONSE_REGULATORY"/>
    <property type="match status" value="1"/>
</dbReference>
<dbReference type="InterPro" id="IPR001789">
    <property type="entry name" value="Sig_transdc_resp-reg_receiver"/>
</dbReference>
<dbReference type="InterPro" id="IPR007492">
    <property type="entry name" value="LytTR_DNA-bd_dom"/>
</dbReference>
<comment type="function">
    <text evidence="6">Required for high-level post-exponential phase expression of a series of secreted proteins.</text>
</comment>
<keyword evidence="2" id="KW-0963">Cytoplasm</keyword>
<evidence type="ECO:0000256" key="4">
    <source>
        <dbReference type="ARBA" id="ARBA00023159"/>
    </source>
</evidence>
<dbReference type="SMART" id="SM00850">
    <property type="entry name" value="LytTR"/>
    <property type="match status" value="1"/>
</dbReference>
<dbReference type="Gene3D" id="3.40.50.2300">
    <property type="match status" value="1"/>
</dbReference>
<dbReference type="SMART" id="SM00448">
    <property type="entry name" value="REC"/>
    <property type="match status" value="1"/>
</dbReference>
<dbReference type="PROSITE" id="PS50930">
    <property type="entry name" value="HTH_LYTTR"/>
    <property type="match status" value="1"/>
</dbReference>
<keyword evidence="7" id="KW-0597">Phosphoprotein</keyword>
<dbReference type="InterPro" id="IPR011006">
    <property type="entry name" value="CheY-like_superfamily"/>
</dbReference>
<dbReference type="AlphaFoldDB" id="A0A1M6DNF0"/>
<sequence length="243" mass="28423">MNVVICDDTHSESIRDAVEPIINELSIGKIVMVEKSPDKVLEYINYNKAPTVYFLDIELNSYINGIHMARLIREKDSFSYIVFITAHEEFAFLTYKYKLNVLDYIVKPVNNEDIKYCIESICKLENQKKVKEDDAQKDYILNIKSGWKQYRIDVRDITYIEVIKNKIIIHVETGQISFFSTLKDFRDKLSSVGFKSIVVCHKSYMVNLKKVSCIDKNNIIMKNGDRCPISRRYKRVIMDAFNS</sequence>
<gene>
    <name evidence="10" type="ORF">SAMN02745176_01201</name>
</gene>
<evidence type="ECO:0000256" key="5">
    <source>
        <dbReference type="ARBA" id="ARBA00024867"/>
    </source>
</evidence>
<feature type="modified residue" description="4-aspartylphosphate" evidence="7">
    <location>
        <position position="56"/>
    </location>
</feature>
<dbReference type="GO" id="GO:0003677">
    <property type="term" value="F:DNA binding"/>
    <property type="evidence" value="ECO:0007669"/>
    <property type="project" value="InterPro"/>
</dbReference>
<organism evidence="10 11">
    <name type="scientific">Lutispora thermophila DSM 19022</name>
    <dbReference type="NCBI Taxonomy" id="1122184"/>
    <lineage>
        <taxon>Bacteria</taxon>
        <taxon>Bacillati</taxon>
        <taxon>Bacillota</taxon>
        <taxon>Clostridia</taxon>
        <taxon>Lutisporales</taxon>
        <taxon>Lutisporaceae</taxon>
        <taxon>Lutispora</taxon>
    </lineage>
</organism>
<evidence type="ECO:0000256" key="6">
    <source>
        <dbReference type="ARBA" id="ARBA00037164"/>
    </source>
</evidence>
<evidence type="ECO:0000259" key="9">
    <source>
        <dbReference type="PROSITE" id="PS50930"/>
    </source>
</evidence>
<dbReference type="PANTHER" id="PTHR37299">
    <property type="entry name" value="TRANSCRIPTIONAL REGULATOR-RELATED"/>
    <property type="match status" value="1"/>
</dbReference>